<protein>
    <recommendedName>
        <fullName evidence="1">Response regulatory domain-containing protein</fullName>
    </recommendedName>
</protein>
<dbReference type="GO" id="GO:0000160">
    <property type="term" value="P:phosphorelay signal transduction system"/>
    <property type="evidence" value="ECO:0007669"/>
    <property type="project" value="InterPro"/>
</dbReference>
<reference evidence="2" key="1">
    <citation type="submission" date="2018-06" db="EMBL/GenBank/DDBJ databases">
        <authorList>
            <person name="Zhirakovskaya E."/>
        </authorList>
    </citation>
    <scope>NUCLEOTIDE SEQUENCE</scope>
</reference>
<name>A0A3B0U5P6_9ZZZZ</name>
<evidence type="ECO:0000313" key="2">
    <source>
        <dbReference type="EMBL" id="VAW23703.1"/>
    </source>
</evidence>
<dbReference type="Pfam" id="PF00072">
    <property type="entry name" value="Response_reg"/>
    <property type="match status" value="1"/>
</dbReference>
<dbReference type="SUPFAM" id="SSF52172">
    <property type="entry name" value="CheY-like"/>
    <property type="match status" value="1"/>
</dbReference>
<proteinExistence type="predicted"/>
<dbReference type="InterPro" id="IPR001789">
    <property type="entry name" value="Sig_transdc_resp-reg_receiver"/>
</dbReference>
<dbReference type="PANTHER" id="PTHR45566">
    <property type="entry name" value="HTH-TYPE TRANSCRIPTIONAL REGULATOR YHJB-RELATED"/>
    <property type="match status" value="1"/>
</dbReference>
<feature type="non-terminal residue" evidence="2">
    <location>
        <position position="177"/>
    </location>
</feature>
<gene>
    <name evidence="2" type="ORF">MNBD_BACTEROID04-1142</name>
</gene>
<dbReference type="PANTHER" id="PTHR45566:SF2">
    <property type="entry name" value="NARL SUBFAMILY"/>
    <property type="match status" value="1"/>
</dbReference>
<dbReference type="InterPro" id="IPR058245">
    <property type="entry name" value="NreC/VraR/RcsB-like_REC"/>
</dbReference>
<feature type="domain" description="Response regulatory" evidence="1">
    <location>
        <begin position="22"/>
        <end position="138"/>
    </location>
</feature>
<dbReference type="PROSITE" id="PS50110">
    <property type="entry name" value="RESPONSE_REGULATORY"/>
    <property type="match status" value="1"/>
</dbReference>
<dbReference type="AlphaFoldDB" id="A0A3B0U5P6"/>
<organism evidence="2">
    <name type="scientific">hydrothermal vent metagenome</name>
    <dbReference type="NCBI Taxonomy" id="652676"/>
    <lineage>
        <taxon>unclassified sequences</taxon>
        <taxon>metagenomes</taxon>
        <taxon>ecological metagenomes</taxon>
    </lineage>
</organism>
<dbReference type="InterPro" id="IPR051015">
    <property type="entry name" value="EvgA-like"/>
</dbReference>
<accession>A0A3B0U5P6</accession>
<dbReference type="EMBL" id="UOER01000210">
    <property type="protein sequence ID" value="VAW23703.1"/>
    <property type="molecule type" value="Genomic_DNA"/>
</dbReference>
<dbReference type="InterPro" id="IPR011006">
    <property type="entry name" value="CheY-like_superfamily"/>
</dbReference>
<sequence>MGTKLVLFSHKFGTGKILEKIKVYIADDHQLLIDGIVAVLGSEKNIEVVGYSLNGESVINWFKTNTADILILDINMPKIDGVGVLQYFFKNNFQQKVIILSSYDDTKLIKEVLKIGASGFLAKKCAAENIIEAINVVYSGEQYFSKSIQDKLIATFTNNAIKNNRESIESSFFNSLT</sequence>
<dbReference type="Gene3D" id="3.40.50.2300">
    <property type="match status" value="1"/>
</dbReference>
<dbReference type="SMART" id="SM00448">
    <property type="entry name" value="REC"/>
    <property type="match status" value="1"/>
</dbReference>
<dbReference type="CDD" id="cd17535">
    <property type="entry name" value="REC_NarL-like"/>
    <property type="match status" value="1"/>
</dbReference>
<evidence type="ECO:0000259" key="1">
    <source>
        <dbReference type="PROSITE" id="PS50110"/>
    </source>
</evidence>